<dbReference type="EMBL" id="QFQP01000009">
    <property type="protein sequence ID" value="PZR13475.1"/>
    <property type="molecule type" value="Genomic_DNA"/>
</dbReference>
<dbReference type="GO" id="GO:0031501">
    <property type="term" value="C:mannosyltransferase complex"/>
    <property type="evidence" value="ECO:0007669"/>
    <property type="project" value="TreeGrafter"/>
</dbReference>
<organism evidence="11 12">
    <name type="scientific">Archangium gephyra</name>
    <dbReference type="NCBI Taxonomy" id="48"/>
    <lineage>
        <taxon>Bacteria</taxon>
        <taxon>Pseudomonadati</taxon>
        <taxon>Myxococcota</taxon>
        <taxon>Myxococcia</taxon>
        <taxon>Myxococcales</taxon>
        <taxon>Cystobacterineae</taxon>
        <taxon>Archangiaceae</taxon>
        <taxon>Archangium</taxon>
    </lineage>
</organism>
<evidence type="ECO:0000256" key="7">
    <source>
        <dbReference type="ARBA" id="ARBA00022824"/>
    </source>
</evidence>
<feature type="transmembrane region" description="Helical" evidence="10">
    <location>
        <begin position="267"/>
        <end position="290"/>
    </location>
</feature>
<evidence type="ECO:0000256" key="6">
    <source>
        <dbReference type="ARBA" id="ARBA00022692"/>
    </source>
</evidence>
<dbReference type="Proteomes" id="UP000249061">
    <property type="component" value="Unassembled WGS sequence"/>
</dbReference>
<comment type="pathway">
    <text evidence="2">Glycolipid biosynthesis; glycosylphosphatidylinositol-anchor biosynthesis.</text>
</comment>
<evidence type="ECO:0000313" key="11">
    <source>
        <dbReference type="EMBL" id="PZR13475.1"/>
    </source>
</evidence>
<evidence type="ECO:0000256" key="5">
    <source>
        <dbReference type="ARBA" id="ARBA00022679"/>
    </source>
</evidence>
<comment type="subcellular location">
    <subcellularLocation>
        <location evidence="1">Endoplasmic reticulum membrane</location>
        <topology evidence="1">Multi-pass membrane protein</topology>
    </subcellularLocation>
</comment>
<reference evidence="11 12" key="1">
    <citation type="submission" date="2017-08" db="EMBL/GenBank/DDBJ databases">
        <title>Infants hospitalized years apart are colonized by the same room-sourced microbial strains.</title>
        <authorList>
            <person name="Brooks B."/>
            <person name="Olm M.R."/>
            <person name="Firek B.A."/>
            <person name="Baker R."/>
            <person name="Thomas B.C."/>
            <person name="Morowitz M.J."/>
            <person name="Banfield J.F."/>
        </authorList>
    </citation>
    <scope>NUCLEOTIDE SEQUENCE [LARGE SCALE GENOMIC DNA]</scope>
    <source>
        <strain evidence="11">S2_003_000_R2_14</strain>
    </source>
</reference>
<dbReference type="GO" id="GO:0006506">
    <property type="term" value="P:GPI anchor biosynthetic process"/>
    <property type="evidence" value="ECO:0007669"/>
    <property type="project" value="UniProtKB-UniPathway"/>
</dbReference>
<keyword evidence="7" id="KW-0256">Endoplasmic reticulum</keyword>
<gene>
    <name evidence="11" type="ORF">DI536_12000</name>
</gene>
<dbReference type="GO" id="GO:0004376">
    <property type="term" value="F:GPI mannosyltransferase activity"/>
    <property type="evidence" value="ECO:0007669"/>
    <property type="project" value="InterPro"/>
</dbReference>
<feature type="transmembrane region" description="Helical" evidence="10">
    <location>
        <begin position="198"/>
        <end position="217"/>
    </location>
</feature>
<proteinExistence type="predicted"/>
<feature type="transmembrane region" description="Helical" evidence="10">
    <location>
        <begin position="344"/>
        <end position="364"/>
    </location>
</feature>
<dbReference type="GO" id="GO:0016020">
    <property type="term" value="C:membrane"/>
    <property type="evidence" value="ECO:0007669"/>
    <property type="project" value="GOC"/>
</dbReference>
<dbReference type="PANTHER" id="PTHR12468">
    <property type="entry name" value="GPI MANNOSYLTRANSFERASE 2"/>
    <property type="match status" value="1"/>
</dbReference>
<dbReference type="InterPro" id="IPR007315">
    <property type="entry name" value="PIG-V/Gpi18"/>
</dbReference>
<name>A0A2W5TQ19_9BACT</name>
<evidence type="ECO:0000256" key="9">
    <source>
        <dbReference type="ARBA" id="ARBA00023136"/>
    </source>
</evidence>
<evidence type="ECO:0000256" key="2">
    <source>
        <dbReference type="ARBA" id="ARBA00004687"/>
    </source>
</evidence>
<keyword evidence="3" id="KW-0337">GPI-anchor biosynthesis</keyword>
<sequence length="366" mass="40732">MEWLLIWAATRLALVVVASVGPWLLGKPGDLAPPTNAIERWNQWDVSFYSGIAITGYQASGTPPNLAFLPGLPLLLKTLHGMGIGWVLAGVLLSLVAAALTVVGFGLVIEDVWPGAGRNAVLLLGTAPSTIFLSAGYPEPWFLCGAVWAFYFARNDQWWPAGVCAAAAMLFRVNGLFLAASLGVLWLVERRHRTFCRLLPLALPILVLSGWIVYLHALTGDWFAWQHAQATGWKRHFVGPVASLRTSWIAAFRHEQSEHFHWYDANFIWMARAEIVAVTVGLFFTGWLVVVRRWAEAAYVFFPIFSLATSTWYFSVPRSLILAWPIYGLLAALSLRFRWVIPLWFSLCAPLAILFAATFFNGRWAG</sequence>
<evidence type="ECO:0000313" key="12">
    <source>
        <dbReference type="Proteomes" id="UP000249061"/>
    </source>
</evidence>
<dbReference type="GO" id="GO:0000009">
    <property type="term" value="F:alpha-1,6-mannosyltransferase activity"/>
    <property type="evidence" value="ECO:0007669"/>
    <property type="project" value="InterPro"/>
</dbReference>
<evidence type="ECO:0000256" key="1">
    <source>
        <dbReference type="ARBA" id="ARBA00004477"/>
    </source>
</evidence>
<evidence type="ECO:0000256" key="4">
    <source>
        <dbReference type="ARBA" id="ARBA00022676"/>
    </source>
</evidence>
<protein>
    <recommendedName>
        <fullName evidence="13">Glycosyltransferase RgtA/B/C/D-like domain-containing protein</fullName>
    </recommendedName>
</protein>
<keyword evidence="6 10" id="KW-0812">Transmembrane</keyword>
<feature type="transmembrane region" description="Helical" evidence="10">
    <location>
        <begin position="297"/>
        <end position="314"/>
    </location>
</feature>
<feature type="transmembrane region" description="Helical" evidence="10">
    <location>
        <begin position="84"/>
        <end position="108"/>
    </location>
</feature>
<evidence type="ECO:0008006" key="13">
    <source>
        <dbReference type="Google" id="ProtNLM"/>
    </source>
</evidence>
<keyword evidence="9 10" id="KW-0472">Membrane</keyword>
<keyword evidence="5" id="KW-0808">Transferase</keyword>
<comment type="caution">
    <text evidence="11">The sequence shown here is derived from an EMBL/GenBank/DDBJ whole genome shotgun (WGS) entry which is preliminary data.</text>
</comment>
<dbReference type="PANTHER" id="PTHR12468:SF2">
    <property type="entry name" value="GPI MANNOSYLTRANSFERASE 2"/>
    <property type="match status" value="1"/>
</dbReference>
<evidence type="ECO:0000256" key="3">
    <source>
        <dbReference type="ARBA" id="ARBA00022502"/>
    </source>
</evidence>
<evidence type="ECO:0000256" key="10">
    <source>
        <dbReference type="SAM" id="Phobius"/>
    </source>
</evidence>
<accession>A0A2W5TQ19</accession>
<feature type="transmembrane region" description="Helical" evidence="10">
    <location>
        <begin position="158"/>
        <end position="186"/>
    </location>
</feature>
<evidence type="ECO:0000256" key="8">
    <source>
        <dbReference type="ARBA" id="ARBA00022989"/>
    </source>
</evidence>
<keyword evidence="8 10" id="KW-1133">Transmembrane helix</keyword>
<keyword evidence="4" id="KW-0328">Glycosyltransferase</keyword>
<dbReference type="UniPathway" id="UPA00196"/>
<dbReference type="AlphaFoldDB" id="A0A2W5TQ19"/>